<dbReference type="SUPFAM" id="SSF54236">
    <property type="entry name" value="Ubiquitin-like"/>
    <property type="match status" value="4"/>
</dbReference>
<evidence type="ECO:0000256" key="1">
    <source>
        <dbReference type="SAM" id="MobiDB-lite"/>
    </source>
</evidence>
<name>A0A1U8BEU4_NELNU</name>
<dbReference type="Pfam" id="PF00240">
    <property type="entry name" value="ubiquitin"/>
    <property type="match status" value="4"/>
</dbReference>
<dbReference type="GO" id="GO:0031386">
    <property type="term" value="F:protein tag activity"/>
    <property type="evidence" value="ECO:0000318"/>
    <property type="project" value="GO_Central"/>
</dbReference>
<dbReference type="InterPro" id="IPR050158">
    <property type="entry name" value="Ubiquitin_ubiquitin-like"/>
</dbReference>
<proteinExistence type="predicted"/>
<dbReference type="PROSITE" id="PS50053">
    <property type="entry name" value="UBIQUITIN_2"/>
    <property type="match status" value="4"/>
</dbReference>
<dbReference type="KEGG" id="nnu:104610361"/>
<dbReference type="CDD" id="cd17039">
    <property type="entry name" value="Ubl_ubiquitin_like"/>
    <property type="match status" value="1"/>
</dbReference>
<dbReference type="RefSeq" id="XP_010275235.1">
    <property type="nucleotide sequence ID" value="XM_010276933.2"/>
</dbReference>
<dbReference type="eggNOG" id="KOG0001">
    <property type="taxonomic scope" value="Eukaryota"/>
</dbReference>
<organism evidence="2 3">
    <name type="scientific">Nelumbo nucifera</name>
    <name type="common">Sacred lotus</name>
    <dbReference type="NCBI Taxonomy" id="4432"/>
    <lineage>
        <taxon>Eukaryota</taxon>
        <taxon>Viridiplantae</taxon>
        <taxon>Streptophyta</taxon>
        <taxon>Embryophyta</taxon>
        <taxon>Tracheophyta</taxon>
        <taxon>Spermatophyta</taxon>
        <taxon>Magnoliopsida</taxon>
        <taxon>Proteales</taxon>
        <taxon>Nelumbonaceae</taxon>
        <taxon>Nelumbo</taxon>
    </lineage>
</organism>
<protein>
    <submittedName>
        <fullName evidence="3">Polyubiquitin 11-like</fullName>
    </submittedName>
</protein>
<feature type="compositionally biased region" description="Low complexity" evidence="1">
    <location>
        <begin position="1"/>
        <end position="22"/>
    </location>
</feature>
<dbReference type="PRINTS" id="PR00348">
    <property type="entry name" value="UBIQUITIN"/>
</dbReference>
<dbReference type="InterPro" id="IPR019956">
    <property type="entry name" value="Ubiquitin_dom"/>
</dbReference>
<dbReference type="GO" id="GO:0019941">
    <property type="term" value="P:modification-dependent protein catabolic process"/>
    <property type="evidence" value="ECO:0000318"/>
    <property type="project" value="GO_Central"/>
</dbReference>
<dbReference type="PANTHER" id="PTHR10666">
    <property type="entry name" value="UBIQUITIN"/>
    <property type="match status" value="1"/>
</dbReference>
<evidence type="ECO:0000313" key="3">
    <source>
        <dbReference type="RefSeq" id="XP_010275235.1"/>
    </source>
</evidence>
<dbReference type="InterPro" id="IPR000626">
    <property type="entry name" value="Ubiquitin-like_dom"/>
</dbReference>
<dbReference type="InterPro" id="IPR019954">
    <property type="entry name" value="Ubiquitin_CS"/>
</dbReference>
<feature type="region of interest" description="Disordered" evidence="1">
    <location>
        <begin position="1"/>
        <end position="30"/>
    </location>
</feature>
<dbReference type="GO" id="GO:0016567">
    <property type="term" value="P:protein ubiquitination"/>
    <property type="evidence" value="ECO:0000318"/>
    <property type="project" value="GO_Central"/>
</dbReference>
<dbReference type="GO" id="GO:0003729">
    <property type="term" value="F:mRNA binding"/>
    <property type="evidence" value="ECO:0007669"/>
    <property type="project" value="UniProtKB-ARBA"/>
</dbReference>
<dbReference type="OrthoDB" id="1894077at2759"/>
<dbReference type="GO" id="GO:0005634">
    <property type="term" value="C:nucleus"/>
    <property type="evidence" value="ECO:0000318"/>
    <property type="project" value="GO_Central"/>
</dbReference>
<dbReference type="GO" id="GO:0031625">
    <property type="term" value="F:ubiquitin protein ligase binding"/>
    <property type="evidence" value="ECO:0000318"/>
    <property type="project" value="GO_Central"/>
</dbReference>
<gene>
    <name evidence="3" type="primary">LOC104610361</name>
</gene>
<dbReference type="GO" id="GO:0005737">
    <property type="term" value="C:cytoplasm"/>
    <property type="evidence" value="ECO:0000318"/>
    <property type="project" value="GO_Central"/>
</dbReference>
<reference evidence="3" key="1">
    <citation type="submission" date="2025-08" db="UniProtKB">
        <authorList>
            <consortium name="RefSeq"/>
        </authorList>
    </citation>
    <scope>IDENTIFICATION</scope>
</reference>
<dbReference type="GeneID" id="104610361"/>
<dbReference type="PROSITE" id="PS00299">
    <property type="entry name" value="UBIQUITIN_1"/>
    <property type="match status" value="1"/>
</dbReference>
<accession>A0A1U8BEU4</accession>
<evidence type="ECO:0000313" key="2">
    <source>
        <dbReference type="Proteomes" id="UP000189703"/>
    </source>
</evidence>
<dbReference type="Proteomes" id="UP000189703">
    <property type="component" value="Unplaced"/>
</dbReference>
<dbReference type="InterPro" id="IPR029071">
    <property type="entry name" value="Ubiquitin-like_domsf"/>
</dbReference>
<keyword evidence="2" id="KW-1185">Reference proteome</keyword>
<dbReference type="FunFam" id="3.10.20.90:FF:000160">
    <property type="entry name" value="Polyubiquitin-C"/>
    <property type="match status" value="1"/>
</dbReference>
<dbReference type="STRING" id="4432.A0A1U8BEU4"/>
<dbReference type="SMART" id="SM00213">
    <property type="entry name" value="UBQ"/>
    <property type="match status" value="4"/>
</dbReference>
<sequence length="328" mass="37588">MEAEYPPRSSAASSSGRLSGGPKSQSTDHEEEMKIFLKVIKTVALRAKSSDTINIVKAKFSDMEGVATDLQELFFDGNHLKEEKRLADYGVRDGSTIHMFLHSTDNIKIHIKASQMRKAITLQVKKWDTIKNVKAKIRDEGIPLDHHDLIHDGKQLEDSRTLEDYNIQNGSSLYAVFCTEDRIHIFVNMPIEGTIKLDLKIWYTIENVKAMIESMTGISMCRQRLFYNKRELEDYQTLTNYGIMKETVLDMVLEMQIFVRTHMGKTITIMVISDDTIADIKCKIQDKEGIPPAEQRLIYAGKQLQDDQTVMHYGIQKDSTLQLVLRLR</sequence>
<dbReference type="AlphaFoldDB" id="A0A1U8BEU4"/>
<dbReference type="Gene3D" id="3.10.20.90">
    <property type="entry name" value="Phosphatidylinositol 3-kinase Catalytic Subunit, Chain A, domain 1"/>
    <property type="match status" value="4"/>
</dbReference>